<accession>A0A8H3M938</accession>
<gene>
    <name evidence="1" type="ORF">RCL2_002523400</name>
</gene>
<evidence type="ECO:0000313" key="1">
    <source>
        <dbReference type="EMBL" id="GES98698.1"/>
    </source>
</evidence>
<proteinExistence type="predicted"/>
<comment type="caution">
    <text evidence="1">The sequence shown here is derived from an EMBL/GenBank/DDBJ whole genome shotgun (WGS) entry which is preliminary data.</text>
</comment>
<reference evidence="1" key="1">
    <citation type="submission" date="2019-10" db="EMBL/GenBank/DDBJ databases">
        <title>Conservation and host-specific expression of non-tandemly repeated heterogenous ribosome RNA gene in arbuscular mycorrhizal fungi.</title>
        <authorList>
            <person name="Maeda T."/>
            <person name="Kobayashi Y."/>
            <person name="Nakagawa T."/>
            <person name="Ezawa T."/>
            <person name="Yamaguchi K."/>
            <person name="Bino T."/>
            <person name="Nishimoto Y."/>
            <person name="Shigenobu S."/>
            <person name="Kawaguchi M."/>
        </authorList>
    </citation>
    <scope>NUCLEOTIDE SEQUENCE</scope>
    <source>
        <strain evidence="1">HR1</strain>
    </source>
</reference>
<sequence length="85" mass="10136">MEQSYVFLSKYFENYLKKDVERGSVGSNVTKMEVARIGWLDFFQRIETLMERKDGINMTNEVPRDQEFYKIPHAVPVYLNLVRIL</sequence>
<evidence type="ECO:0000313" key="2">
    <source>
        <dbReference type="Proteomes" id="UP000615446"/>
    </source>
</evidence>
<organism evidence="1 2">
    <name type="scientific">Rhizophagus clarus</name>
    <dbReference type="NCBI Taxonomy" id="94130"/>
    <lineage>
        <taxon>Eukaryota</taxon>
        <taxon>Fungi</taxon>
        <taxon>Fungi incertae sedis</taxon>
        <taxon>Mucoromycota</taxon>
        <taxon>Glomeromycotina</taxon>
        <taxon>Glomeromycetes</taxon>
        <taxon>Glomerales</taxon>
        <taxon>Glomeraceae</taxon>
        <taxon>Rhizophagus</taxon>
    </lineage>
</organism>
<dbReference type="AlphaFoldDB" id="A0A8H3M938"/>
<dbReference type="Proteomes" id="UP000615446">
    <property type="component" value="Unassembled WGS sequence"/>
</dbReference>
<dbReference type="EMBL" id="BLAL01000274">
    <property type="protein sequence ID" value="GES98698.1"/>
    <property type="molecule type" value="Genomic_DNA"/>
</dbReference>
<protein>
    <submittedName>
        <fullName evidence="1">Uncharacterized protein</fullName>
    </submittedName>
</protein>
<name>A0A8H3M938_9GLOM</name>